<dbReference type="EMBL" id="CBTN010000028">
    <property type="protein sequence ID" value="CDH55213.1"/>
    <property type="molecule type" value="Genomic_DNA"/>
</dbReference>
<dbReference type="Proteomes" id="UP000027586">
    <property type="component" value="Unassembled WGS sequence"/>
</dbReference>
<accession>A0A068RYH4</accession>
<keyword evidence="2" id="KW-1185">Reference proteome</keyword>
<proteinExistence type="predicted"/>
<dbReference type="AlphaFoldDB" id="A0A068RYH4"/>
<gene>
    <name evidence="1" type="ORF">LCOR_06377.1</name>
</gene>
<evidence type="ECO:0000313" key="2">
    <source>
        <dbReference type="Proteomes" id="UP000027586"/>
    </source>
</evidence>
<organism evidence="1 2">
    <name type="scientific">Lichtheimia corymbifera JMRC:FSU:9682</name>
    <dbReference type="NCBI Taxonomy" id="1263082"/>
    <lineage>
        <taxon>Eukaryota</taxon>
        <taxon>Fungi</taxon>
        <taxon>Fungi incertae sedis</taxon>
        <taxon>Mucoromycota</taxon>
        <taxon>Mucoromycotina</taxon>
        <taxon>Mucoromycetes</taxon>
        <taxon>Mucorales</taxon>
        <taxon>Lichtheimiaceae</taxon>
        <taxon>Lichtheimia</taxon>
    </lineage>
</organism>
<dbReference type="Gene3D" id="3.40.50.10190">
    <property type="entry name" value="BRCT domain"/>
    <property type="match status" value="1"/>
</dbReference>
<dbReference type="InterPro" id="IPR036420">
    <property type="entry name" value="BRCT_dom_sf"/>
</dbReference>
<sequence length="127" mass="14239">MKPTAVARRQVRRTLKYLCGILRGKRILDDTAGISDSCDRGHWLPEEPYLVRGDSVNGYTDAPMRAQQASARGKIGTTFHWLGFLLTWLLSPTQSYVHTIIIDLCSTLTTIQPTLIKSNQKYCIVSA</sequence>
<name>A0A068RYH4_9FUNG</name>
<dbReference type="SUPFAM" id="SSF52113">
    <property type="entry name" value="BRCT domain"/>
    <property type="match status" value="1"/>
</dbReference>
<protein>
    <submittedName>
        <fullName evidence="1">Uncharacterized protein</fullName>
    </submittedName>
</protein>
<evidence type="ECO:0000313" key="1">
    <source>
        <dbReference type="EMBL" id="CDH55213.1"/>
    </source>
</evidence>
<reference evidence="1" key="1">
    <citation type="submission" date="2013-08" db="EMBL/GenBank/DDBJ databases">
        <title>Gene expansion shapes genome architecture in the human pathogen Lichtheimia corymbifera: an evolutionary genomics analysis in the ancient terrestrial Mucorales (Mucoromycotina).</title>
        <authorList>
            <person name="Schwartze V.U."/>
            <person name="Winter S."/>
            <person name="Shelest E."/>
            <person name="Marcet-Houben M."/>
            <person name="Horn F."/>
            <person name="Wehner S."/>
            <person name="Hoffmann K."/>
            <person name="Riege K."/>
            <person name="Sammeth M."/>
            <person name="Nowrousian M."/>
            <person name="Valiante V."/>
            <person name="Linde J."/>
            <person name="Jacobsen I.D."/>
            <person name="Marz M."/>
            <person name="Brakhage A.A."/>
            <person name="Gabaldon T."/>
            <person name="Bocker S."/>
            <person name="Voigt K."/>
        </authorList>
    </citation>
    <scope>NUCLEOTIDE SEQUENCE [LARGE SCALE GENOMIC DNA]</scope>
    <source>
        <strain evidence="1">FSU 9682</strain>
    </source>
</reference>
<comment type="caution">
    <text evidence="1">The sequence shown here is derived from an EMBL/GenBank/DDBJ whole genome shotgun (WGS) entry which is preliminary data.</text>
</comment>
<dbReference type="VEuPathDB" id="FungiDB:LCOR_06377.1"/>